<proteinExistence type="predicted"/>
<evidence type="ECO:0000313" key="1">
    <source>
        <dbReference type="EMBL" id="GHI82971.1"/>
    </source>
</evidence>
<organism evidence="1 2">
    <name type="scientific">Streptomyces xanthophaeus</name>
    <dbReference type="NCBI Taxonomy" id="67385"/>
    <lineage>
        <taxon>Bacteria</taxon>
        <taxon>Bacillati</taxon>
        <taxon>Actinomycetota</taxon>
        <taxon>Actinomycetes</taxon>
        <taxon>Kitasatosporales</taxon>
        <taxon>Streptomycetaceae</taxon>
        <taxon>Streptomyces</taxon>
    </lineage>
</organism>
<sequence length="51" mass="5547">MPYGDDVEEHVTAVRAYPDTGFDEVYVGQTGPDQDAFFTACHDKLLPALSG</sequence>
<comment type="caution">
    <text evidence="1">The sequence shown here is derived from an EMBL/GenBank/DDBJ whole genome shotgun (WGS) entry which is preliminary data.</text>
</comment>
<accession>A0A919LB47</accession>
<dbReference type="AlphaFoldDB" id="A0A919LB47"/>
<reference evidence="1" key="1">
    <citation type="submission" date="2020-09" db="EMBL/GenBank/DDBJ databases">
        <title>Whole genome shotgun sequence of Streptomyces xanthophaeus NBRC 12829.</title>
        <authorList>
            <person name="Komaki H."/>
            <person name="Tamura T."/>
        </authorList>
    </citation>
    <scope>NUCLEOTIDE SEQUENCE</scope>
    <source>
        <strain evidence="1">NBRC 12829</strain>
    </source>
</reference>
<evidence type="ECO:0000313" key="2">
    <source>
        <dbReference type="Proteomes" id="UP000600026"/>
    </source>
</evidence>
<dbReference type="Proteomes" id="UP000600026">
    <property type="component" value="Unassembled WGS sequence"/>
</dbReference>
<keyword evidence="2" id="KW-1185">Reference proteome</keyword>
<protein>
    <submittedName>
        <fullName evidence="1">Uncharacterized protein</fullName>
    </submittedName>
</protein>
<dbReference type="EMBL" id="BNEE01000003">
    <property type="protein sequence ID" value="GHI82971.1"/>
    <property type="molecule type" value="Genomic_DNA"/>
</dbReference>
<gene>
    <name evidence="1" type="ORF">Sxan_03350</name>
</gene>
<name>A0A919LB47_9ACTN</name>